<keyword evidence="3" id="KW-1185">Reference proteome</keyword>
<dbReference type="Gene3D" id="3.40.630.30">
    <property type="match status" value="1"/>
</dbReference>
<dbReference type="Pfam" id="PF00583">
    <property type="entry name" value="Acetyltransf_1"/>
    <property type="match status" value="1"/>
</dbReference>
<name>U3B191_9VIBR</name>
<sequence>MSDIFKIRRAQPTDKAALLNVWHALYQWHHMHCEEMIKPPCIKELDAEIESYLSTLDCCIFLLEVKGAVAGFISGQLCQMHSPLLSSQTVGSIDHWFVEQRYRKMGGGIALLERLQSEFSDHGAVRVNAEVWGFNESALCVYRKHGFKTHIHCMTKSIV</sequence>
<comment type="caution">
    <text evidence="2">The sequence shown here is derived from an EMBL/GenBank/DDBJ whole genome shotgun (WGS) entry which is preliminary data.</text>
</comment>
<dbReference type="RefSeq" id="WP_021712938.1">
    <property type="nucleotide sequence ID" value="NZ_BATM01000008.1"/>
</dbReference>
<protein>
    <recommendedName>
        <fullName evidence="1">N-acetyltransferase domain-containing protein</fullName>
    </recommendedName>
</protein>
<dbReference type="InterPro" id="IPR016181">
    <property type="entry name" value="Acyl_CoA_acyltransferase"/>
</dbReference>
<organism evidence="2 3">
    <name type="scientific">Vibrio ezurae NBRC 102218</name>
    <dbReference type="NCBI Taxonomy" id="1219080"/>
    <lineage>
        <taxon>Bacteria</taxon>
        <taxon>Pseudomonadati</taxon>
        <taxon>Pseudomonadota</taxon>
        <taxon>Gammaproteobacteria</taxon>
        <taxon>Vibrionales</taxon>
        <taxon>Vibrionaceae</taxon>
        <taxon>Vibrio</taxon>
    </lineage>
</organism>
<dbReference type="AlphaFoldDB" id="U3B191"/>
<dbReference type="InterPro" id="IPR000182">
    <property type="entry name" value="GNAT_dom"/>
</dbReference>
<dbReference type="STRING" id="1219080.VEZ01S_08_02630"/>
<accession>U3B191</accession>
<dbReference type="OrthoDB" id="5637518at2"/>
<proteinExistence type="predicted"/>
<feature type="domain" description="N-acetyltransferase" evidence="1">
    <location>
        <begin position="5"/>
        <end position="159"/>
    </location>
</feature>
<dbReference type="EMBL" id="BATM01000008">
    <property type="protein sequence ID" value="GAD79227.1"/>
    <property type="molecule type" value="Genomic_DNA"/>
</dbReference>
<gene>
    <name evidence="2" type="ORF">VEZ01S_08_02630</name>
</gene>
<dbReference type="Proteomes" id="UP000016562">
    <property type="component" value="Unassembled WGS sequence"/>
</dbReference>
<dbReference type="PROSITE" id="PS51186">
    <property type="entry name" value="GNAT"/>
    <property type="match status" value="1"/>
</dbReference>
<evidence type="ECO:0000313" key="2">
    <source>
        <dbReference type="EMBL" id="GAD79227.1"/>
    </source>
</evidence>
<evidence type="ECO:0000259" key="1">
    <source>
        <dbReference type="PROSITE" id="PS51186"/>
    </source>
</evidence>
<dbReference type="GO" id="GO:0016747">
    <property type="term" value="F:acyltransferase activity, transferring groups other than amino-acyl groups"/>
    <property type="evidence" value="ECO:0007669"/>
    <property type="project" value="InterPro"/>
</dbReference>
<dbReference type="eggNOG" id="COG0456">
    <property type="taxonomic scope" value="Bacteria"/>
</dbReference>
<reference evidence="2 3" key="1">
    <citation type="submission" date="2013-09" db="EMBL/GenBank/DDBJ databases">
        <title>Whole genome shotgun sequence of Vibrio ezurae NBRC 102218.</title>
        <authorList>
            <person name="Yoshida I."/>
            <person name="Hosoyama A."/>
            <person name="Numata M."/>
            <person name="Hashimoto M."/>
            <person name="Hosoyama Y."/>
            <person name="Tsuchikane K."/>
            <person name="Noguchi M."/>
            <person name="Hirakata S."/>
            <person name="Ichikawa N."/>
            <person name="Ohji S."/>
            <person name="Yamazoe A."/>
            <person name="Fujita N."/>
        </authorList>
    </citation>
    <scope>NUCLEOTIDE SEQUENCE [LARGE SCALE GENOMIC DNA]</scope>
    <source>
        <strain evidence="2 3">NBRC 102218</strain>
    </source>
</reference>
<dbReference type="SUPFAM" id="SSF55729">
    <property type="entry name" value="Acyl-CoA N-acyltransferases (Nat)"/>
    <property type="match status" value="1"/>
</dbReference>
<dbReference type="CDD" id="cd04301">
    <property type="entry name" value="NAT_SF"/>
    <property type="match status" value="1"/>
</dbReference>
<evidence type="ECO:0000313" key="3">
    <source>
        <dbReference type="Proteomes" id="UP000016562"/>
    </source>
</evidence>